<gene>
    <name evidence="9" type="ORF">EOE48_14280</name>
</gene>
<dbReference type="InterPro" id="IPR013342">
    <property type="entry name" value="Mandelate_racemase_C"/>
</dbReference>
<accession>A0A437P5J8</accession>
<dbReference type="SFLD" id="SFLDS00001">
    <property type="entry name" value="Enolase"/>
    <property type="match status" value="1"/>
</dbReference>
<dbReference type="InterPro" id="IPR029017">
    <property type="entry name" value="Enolase-like_N"/>
</dbReference>
<protein>
    <recommendedName>
        <fullName evidence="7">Dipeptide epimerase</fullName>
        <ecNumber evidence="7">5.1.1.-</ecNumber>
    </recommendedName>
</protein>
<dbReference type="OrthoDB" id="9782675at2"/>
<evidence type="ECO:0000313" key="10">
    <source>
        <dbReference type="Proteomes" id="UP000286997"/>
    </source>
</evidence>
<dbReference type="PANTHER" id="PTHR48080:SF3">
    <property type="entry name" value="ENOLASE SUPERFAMILY MEMBER DDB_G0284701"/>
    <property type="match status" value="1"/>
</dbReference>
<dbReference type="GO" id="GO:0016855">
    <property type="term" value="F:racemase and epimerase activity, acting on amino acids and derivatives"/>
    <property type="evidence" value="ECO:0007669"/>
    <property type="project" value="UniProtKB-UniRule"/>
</dbReference>
<dbReference type="InterPro" id="IPR034603">
    <property type="entry name" value="Dipeptide_epimerase"/>
</dbReference>
<evidence type="ECO:0000256" key="6">
    <source>
        <dbReference type="PIRSR" id="PIRSR634603-3"/>
    </source>
</evidence>
<dbReference type="Gene3D" id="3.30.390.10">
    <property type="entry name" value="Enolase-like, N-terminal domain"/>
    <property type="match status" value="1"/>
</dbReference>
<evidence type="ECO:0000256" key="1">
    <source>
        <dbReference type="ARBA" id="ARBA00008031"/>
    </source>
</evidence>
<dbReference type="AlphaFoldDB" id="A0A437P5J8"/>
<dbReference type="PANTHER" id="PTHR48080">
    <property type="entry name" value="D-GALACTONATE DEHYDRATASE-RELATED"/>
    <property type="match status" value="1"/>
</dbReference>
<dbReference type="InterPro" id="IPR013341">
    <property type="entry name" value="Mandelate_racemase_N_dom"/>
</dbReference>
<feature type="binding site" evidence="6">
    <location>
        <position position="174"/>
    </location>
    <ligand>
        <name>Mg(2+)</name>
        <dbReference type="ChEBI" id="CHEBI:18420"/>
    </ligand>
</feature>
<evidence type="ECO:0000256" key="7">
    <source>
        <dbReference type="RuleBase" id="RU366006"/>
    </source>
</evidence>
<feature type="active site" description="Proton acceptor; specific for (R)-substrate epimerization" evidence="5">
    <location>
        <position position="149"/>
    </location>
</feature>
<evidence type="ECO:0000313" key="9">
    <source>
        <dbReference type="EMBL" id="RVU17549.1"/>
    </source>
</evidence>
<keyword evidence="4 7" id="KW-0413">Isomerase</keyword>
<dbReference type="EC" id="5.1.1.-" evidence="7"/>
<dbReference type="GO" id="GO:0046872">
    <property type="term" value="F:metal ion binding"/>
    <property type="evidence" value="ECO:0007669"/>
    <property type="project" value="UniProtKB-KW"/>
</dbReference>
<sequence length="326" mass="33906">MIRLDVAVETWPIAGRFTISRGSRTEAVVVVARVSDGAVTGRGECVPYARYGETVEGVRDLVLAQAGALAAGATREALQAAMKAGAARNALDCALWDYEAKARGVPAHVLAGLPAPRPATTAYTLSVGSPEEMEAAARKAAARPLLKVKLAGDGDPERIAAVRRGAPDSRLIVDANEAWRPANLEANLAACTAAGVALIEQPLPAEADGLLSEIPHPIPLCADESLHDRAGLDALKGRYDAINIKLDKAGGLTEALALARAARERGLSVMVGCMLGTSLAMAPAMLLAGFATVIDLDGPLLLARDREPGLRFEGSTIHPPEPALWG</sequence>
<dbReference type="SFLD" id="SFLDF00010">
    <property type="entry name" value="dipeptide_epimerase"/>
    <property type="match status" value="1"/>
</dbReference>
<evidence type="ECO:0000256" key="2">
    <source>
        <dbReference type="ARBA" id="ARBA00022723"/>
    </source>
</evidence>
<dbReference type="Gene3D" id="3.20.20.120">
    <property type="entry name" value="Enolase-like C-terminal domain"/>
    <property type="match status" value="1"/>
</dbReference>
<proteinExistence type="inferred from homology"/>
<evidence type="ECO:0000256" key="4">
    <source>
        <dbReference type="ARBA" id="ARBA00023235"/>
    </source>
</evidence>
<feature type="binding site" evidence="6">
    <location>
        <position position="200"/>
    </location>
    <ligand>
        <name>Mg(2+)</name>
        <dbReference type="ChEBI" id="CHEBI:18420"/>
    </ligand>
</feature>
<evidence type="ECO:0000256" key="3">
    <source>
        <dbReference type="ARBA" id="ARBA00022842"/>
    </source>
</evidence>
<comment type="similarity">
    <text evidence="1 7">Belongs to the mandelate racemase/muconate lactonizing enzyme family.</text>
</comment>
<name>A0A437P5J8_9HYPH</name>
<dbReference type="SFLD" id="SFLDG00180">
    <property type="entry name" value="muconate_cycloisomerase"/>
    <property type="match status" value="1"/>
</dbReference>
<dbReference type="InterPro" id="IPR029065">
    <property type="entry name" value="Enolase_C-like"/>
</dbReference>
<dbReference type="InterPro" id="IPR034593">
    <property type="entry name" value="DgoD-like"/>
</dbReference>
<dbReference type="SUPFAM" id="SSF54826">
    <property type="entry name" value="Enolase N-terminal domain-like"/>
    <property type="match status" value="1"/>
</dbReference>
<dbReference type="CDD" id="cd03319">
    <property type="entry name" value="L-Ala-DL-Glu_epimerase"/>
    <property type="match status" value="1"/>
</dbReference>
<keyword evidence="10" id="KW-1185">Reference proteome</keyword>
<keyword evidence="2 6" id="KW-0479">Metal-binding</keyword>
<dbReference type="RefSeq" id="WP_127730198.1">
    <property type="nucleotide sequence ID" value="NZ_SACP01000012.1"/>
</dbReference>
<dbReference type="InterPro" id="IPR036849">
    <property type="entry name" value="Enolase-like_C_sf"/>
</dbReference>
<keyword evidence="3 6" id="KW-0460">Magnesium</keyword>
<dbReference type="SUPFAM" id="SSF51604">
    <property type="entry name" value="Enolase C-terminal domain-like"/>
    <property type="match status" value="1"/>
</dbReference>
<comment type="caution">
    <text evidence="9">The sequence shown here is derived from an EMBL/GenBank/DDBJ whole genome shotgun (WGS) entry which is preliminary data.</text>
</comment>
<dbReference type="EMBL" id="SACP01000012">
    <property type="protein sequence ID" value="RVU17549.1"/>
    <property type="molecule type" value="Genomic_DNA"/>
</dbReference>
<comment type="cofactor">
    <cofactor evidence="6 7">
        <name>Mg(2+)</name>
        <dbReference type="ChEBI" id="CHEBI:18420"/>
    </cofactor>
    <text evidence="6 7">Binds 1 Mg(2+) ion per subunit.</text>
</comment>
<dbReference type="Pfam" id="PF13378">
    <property type="entry name" value="MR_MLE_C"/>
    <property type="match status" value="1"/>
</dbReference>
<reference evidence="9 10" key="1">
    <citation type="submission" date="2019-01" db="EMBL/GenBank/DDBJ databases">
        <authorList>
            <person name="Chen W.-M."/>
        </authorList>
    </citation>
    <scope>NUCLEOTIDE SEQUENCE [LARGE SCALE GENOMIC DNA]</scope>
    <source>
        <strain evidence="9 10">TER-1</strain>
    </source>
</reference>
<feature type="binding site" evidence="6">
    <location>
        <position position="223"/>
    </location>
    <ligand>
        <name>Mg(2+)</name>
        <dbReference type="ChEBI" id="CHEBI:18420"/>
    </ligand>
</feature>
<evidence type="ECO:0000259" key="8">
    <source>
        <dbReference type="SMART" id="SM00922"/>
    </source>
</evidence>
<evidence type="ECO:0000256" key="5">
    <source>
        <dbReference type="PIRSR" id="PIRSR634603-1"/>
    </source>
</evidence>
<feature type="domain" description="Mandelate racemase/muconate lactonizing enzyme C-terminal" evidence="8">
    <location>
        <begin position="130"/>
        <end position="221"/>
    </location>
</feature>
<dbReference type="Pfam" id="PF02746">
    <property type="entry name" value="MR_MLE_N"/>
    <property type="match status" value="1"/>
</dbReference>
<dbReference type="NCBIfam" id="NF042940">
    <property type="entry name" value="racemase_DgcA"/>
    <property type="match status" value="1"/>
</dbReference>
<dbReference type="Proteomes" id="UP000286997">
    <property type="component" value="Unassembled WGS sequence"/>
</dbReference>
<organism evidence="9 10">
    <name type="scientific">Methylobacterium oryzihabitans</name>
    <dbReference type="NCBI Taxonomy" id="2499852"/>
    <lineage>
        <taxon>Bacteria</taxon>
        <taxon>Pseudomonadati</taxon>
        <taxon>Pseudomonadota</taxon>
        <taxon>Alphaproteobacteria</taxon>
        <taxon>Hyphomicrobiales</taxon>
        <taxon>Methylobacteriaceae</taxon>
        <taxon>Methylobacterium</taxon>
    </lineage>
</organism>
<feature type="active site" description="Proton acceptor; specific for (S)-substrate epimerization" evidence="5">
    <location>
        <position position="245"/>
    </location>
</feature>
<dbReference type="SMART" id="SM00922">
    <property type="entry name" value="MR_MLE"/>
    <property type="match status" value="1"/>
</dbReference>